<accession>A0A8S1TT07</accession>
<keyword evidence="2" id="KW-1185">Reference proteome</keyword>
<dbReference type="EMBL" id="CAJJDP010000031">
    <property type="protein sequence ID" value="CAD8155845.1"/>
    <property type="molecule type" value="Genomic_DNA"/>
</dbReference>
<protein>
    <submittedName>
        <fullName evidence="1">Uncharacterized protein</fullName>
    </submittedName>
</protein>
<dbReference type="OrthoDB" id="284164at2759"/>
<comment type="caution">
    <text evidence="1">The sequence shown here is derived from an EMBL/GenBank/DDBJ whole genome shotgun (WGS) entry which is preliminary data.</text>
</comment>
<evidence type="ECO:0000313" key="2">
    <source>
        <dbReference type="Proteomes" id="UP000683925"/>
    </source>
</evidence>
<gene>
    <name evidence="1" type="ORF">POCTA_138.1.T0310161</name>
</gene>
<dbReference type="AlphaFoldDB" id="A0A8S1TT07"/>
<proteinExistence type="predicted"/>
<dbReference type="OMA" id="NVRTHPC"/>
<reference evidence="1" key="1">
    <citation type="submission" date="2021-01" db="EMBL/GenBank/DDBJ databases">
        <authorList>
            <consortium name="Genoscope - CEA"/>
            <person name="William W."/>
        </authorList>
    </citation>
    <scope>NUCLEOTIDE SEQUENCE</scope>
</reference>
<sequence>MQGPQIPAVVSIRPFPNSTRFLSTSSKKAKHHGDDLDVKVVNQESEGTYFLLENVHGAVYKIKPASHPNHFVFCSSESNKKFGTDLDIRTHHHNEARNNWIIENVGWSTFTIRSETNPNYYLFAADEGQHHDEADVRAHTNLEQRNLWFIITIPNIVHPYPLLHQPPIVTLRPILLPQHFLTFGDVHQEFDADFAVKVRGVRTEKCTFYLDRLQGNTFTIRPTASPIYYLFCANGKTLNKWGDFDARYHVNKEARNNWIIEPSGPGYWLIRSATNPDQFLFGVQDEGNGQEFNVRTHPCNEDRNRWAIDGFNG</sequence>
<organism evidence="1 2">
    <name type="scientific">Paramecium octaurelia</name>
    <dbReference type="NCBI Taxonomy" id="43137"/>
    <lineage>
        <taxon>Eukaryota</taxon>
        <taxon>Sar</taxon>
        <taxon>Alveolata</taxon>
        <taxon>Ciliophora</taxon>
        <taxon>Intramacronucleata</taxon>
        <taxon>Oligohymenophorea</taxon>
        <taxon>Peniculida</taxon>
        <taxon>Parameciidae</taxon>
        <taxon>Paramecium</taxon>
    </lineage>
</organism>
<evidence type="ECO:0000313" key="1">
    <source>
        <dbReference type="EMBL" id="CAD8155845.1"/>
    </source>
</evidence>
<dbReference type="Proteomes" id="UP000683925">
    <property type="component" value="Unassembled WGS sequence"/>
</dbReference>
<name>A0A8S1TT07_PAROT</name>